<dbReference type="PANTHER" id="PTHR11008:SF41">
    <property type="entry name" value="RE70318P"/>
    <property type="match status" value="1"/>
</dbReference>
<feature type="signal peptide" evidence="1">
    <location>
        <begin position="1"/>
        <end position="31"/>
    </location>
</feature>
<evidence type="ECO:0000256" key="1">
    <source>
        <dbReference type="SAM" id="SignalP"/>
    </source>
</evidence>
<dbReference type="SMART" id="SM00700">
    <property type="entry name" value="JHBP"/>
    <property type="match status" value="1"/>
</dbReference>
<dbReference type="PANTHER" id="PTHR11008">
    <property type="entry name" value="PROTEIN TAKEOUT-LIKE PROTEIN"/>
    <property type="match status" value="1"/>
</dbReference>
<evidence type="ECO:0000313" key="3">
    <source>
        <dbReference type="Proteomes" id="UP000095300"/>
    </source>
</evidence>
<dbReference type="Proteomes" id="UP000095300">
    <property type="component" value="Unassembled WGS sequence"/>
</dbReference>
<gene>
    <name evidence="2" type="primary">106089014</name>
</gene>
<keyword evidence="1" id="KW-0732">Signal</keyword>
<evidence type="ECO:0000313" key="2">
    <source>
        <dbReference type="EnsemblMetazoa" id="SCAU001877-PA"/>
    </source>
</evidence>
<dbReference type="VEuPathDB" id="VectorBase:SCAU001877"/>
<dbReference type="InterPro" id="IPR038606">
    <property type="entry name" value="To_sf"/>
</dbReference>
<dbReference type="KEGG" id="scac:106089014"/>
<dbReference type="Gene3D" id="3.15.10.30">
    <property type="entry name" value="Haemolymph juvenile hormone binding protein"/>
    <property type="match status" value="1"/>
</dbReference>
<dbReference type="OrthoDB" id="8175281at2759"/>
<feature type="chain" id="PRO_5009325459" evidence="1">
    <location>
        <begin position="32"/>
        <end position="260"/>
    </location>
</feature>
<dbReference type="GO" id="GO:0005615">
    <property type="term" value="C:extracellular space"/>
    <property type="evidence" value="ECO:0007669"/>
    <property type="project" value="TreeGrafter"/>
</dbReference>
<organism evidence="2 3">
    <name type="scientific">Stomoxys calcitrans</name>
    <name type="common">Stable fly</name>
    <name type="synonym">Conops calcitrans</name>
    <dbReference type="NCBI Taxonomy" id="35570"/>
    <lineage>
        <taxon>Eukaryota</taxon>
        <taxon>Metazoa</taxon>
        <taxon>Ecdysozoa</taxon>
        <taxon>Arthropoda</taxon>
        <taxon>Hexapoda</taxon>
        <taxon>Insecta</taxon>
        <taxon>Pterygota</taxon>
        <taxon>Neoptera</taxon>
        <taxon>Endopterygota</taxon>
        <taxon>Diptera</taxon>
        <taxon>Brachycera</taxon>
        <taxon>Muscomorpha</taxon>
        <taxon>Muscoidea</taxon>
        <taxon>Muscidae</taxon>
        <taxon>Stomoxys</taxon>
    </lineage>
</organism>
<name>A0A1I8NTH6_STOCA</name>
<protein>
    <submittedName>
        <fullName evidence="2">Uncharacterized protein</fullName>
    </submittedName>
</protein>
<dbReference type="EnsemblMetazoa" id="SCAU001877-RA">
    <property type="protein sequence ID" value="SCAU001877-PA"/>
    <property type="gene ID" value="SCAU001877"/>
</dbReference>
<keyword evidence="3" id="KW-1185">Reference proteome</keyword>
<reference evidence="2" key="1">
    <citation type="submission" date="2020-05" db="UniProtKB">
        <authorList>
            <consortium name="EnsemblMetazoa"/>
        </authorList>
    </citation>
    <scope>IDENTIFICATION</scope>
    <source>
        <strain evidence="2">USDA</strain>
    </source>
</reference>
<proteinExistence type="predicted"/>
<dbReference type="AlphaFoldDB" id="A0A1I8NTH6"/>
<accession>A0A1I8NTH6</accession>
<sequence>MANIALNIKKQGTRSLLRILLALLMVSIVHTDEPTNSLTPCKLHDSNNGGCLKDLWQNILIKGIKDVPGVKWISIDPYKIKRIHVKVDTPIVNLDMDFKKIVITGLINSKVTDVSVKNEKTFYLGLKIPNILLKAEYGLAGRALVLNIDGKGPAEVEMKELEMEFAVDTKRVKKDSDDFFEVQSLKSNVKHIGFMHFQFDNLFGENKALTDSANDVFNQNWSQLIELMRPVIEEAIDASLLGQAKKYLDPLPGRIIFSDL</sequence>
<dbReference type="InterPro" id="IPR010562">
    <property type="entry name" value="Haemolymph_juvenile_hormone-bd"/>
</dbReference>
<dbReference type="Pfam" id="PF06585">
    <property type="entry name" value="JHBP"/>
    <property type="match status" value="1"/>
</dbReference>